<comment type="caution">
    <text evidence="1">The sequence shown here is derived from an EMBL/GenBank/DDBJ whole genome shotgun (WGS) entry which is preliminary data.</text>
</comment>
<name>V5I3B8_BYSSN</name>
<gene>
    <name evidence="1" type="ORF">PVAR5_6258</name>
</gene>
<proteinExistence type="predicted"/>
<dbReference type="InParanoid" id="V5I3B8"/>
<evidence type="ECO:0000313" key="1">
    <source>
        <dbReference type="EMBL" id="GAD97580.1"/>
    </source>
</evidence>
<protein>
    <submittedName>
        <fullName evidence="1">Uncharacterized protein</fullName>
    </submittedName>
</protein>
<organism evidence="1 2">
    <name type="scientific">Byssochlamys spectabilis (strain No. 5 / NBRC 109023)</name>
    <name type="common">Paecilomyces variotii</name>
    <dbReference type="NCBI Taxonomy" id="1356009"/>
    <lineage>
        <taxon>Eukaryota</taxon>
        <taxon>Fungi</taxon>
        <taxon>Dikarya</taxon>
        <taxon>Ascomycota</taxon>
        <taxon>Pezizomycotina</taxon>
        <taxon>Eurotiomycetes</taxon>
        <taxon>Eurotiomycetidae</taxon>
        <taxon>Eurotiales</taxon>
        <taxon>Thermoascaceae</taxon>
        <taxon>Paecilomyces</taxon>
    </lineage>
</organism>
<accession>V5I3B8</accession>
<dbReference type="Proteomes" id="UP000018001">
    <property type="component" value="Unassembled WGS sequence"/>
</dbReference>
<dbReference type="EMBL" id="BAUL01000205">
    <property type="protein sequence ID" value="GAD97580.1"/>
    <property type="molecule type" value="Genomic_DNA"/>
</dbReference>
<keyword evidence="2" id="KW-1185">Reference proteome</keyword>
<reference evidence="2" key="1">
    <citation type="journal article" date="2014" name="Genome Announc.">
        <title>Draft genome sequence of the formaldehyde-resistant fungus Byssochlamys spectabilis No. 5 (anamorph Paecilomyces variotii No. 5) (NBRC109023).</title>
        <authorList>
            <person name="Oka T."/>
            <person name="Ekino K."/>
            <person name="Fukuda K."/>
            <person name="Nomura Y."/>
        </authorList>
    </citation>
    <scope>NUCLEOTIDE SEQUENCE [LARGE SCALE GENOMIC DNA]</scope>
    <source>
        <strain evidence="2">No. 5 / NBRC 109023</strain>
    </source>
</reference>
<sequence length="208" mass="23869">MDIKKARDLLQKTITNPGWYPAKVTKDELQAAGMQVREDYLLETIVEAPQIEETGQTEQQEEQGCQCNRALPSVAMKLLERELSIEQLAKDDRERLAAIHGEFNKKPGELCERHRKSLSTLLTMLEKGSKCQMPIETSRYRRKNNKMRAVLVGKQRAKSTKKAKGTKRIKLIDMRQHENNVTCVKPQSEVIQTDIMRDGADDLVNHIR</sequence>
<dbReference type="AlphaFoldDB" id="V5I3B8"/>
<evidence type="ECO:0000313" key="2">
    <source>
        <dbReference type="Proteomes" id="UP000018001"/>
    </source>
</evidence>
<dbReference type="HOGENOM" id="CLU_1320715_0_0_1"/>